<comment type="caution">
    <text evidence="1">The sequence shown here is derived from an EMBL/GenBank/DDBJ whole genome shotgun (WGS) entry which is preliminary data.</text>
</comment>
<name>A0ACB9XWT3_CHAAC</name>
<accession>A0ACB9XWT3</accession>
<evidence type="ECO:0000313" key="2">
    <source>
        <dbReference type="Proteomes" id="UP001057452"/>
    </source>
</evidence>
<sequence>MAGPSKKAKSDIALTPKRKRTFIETWKTQFPWENVYVRYVKDGLPATEFIDIMAVKSADANGVLAALLEALHHLELSLLDATKANDFIDIVEKGVDPIYRFYYGSETVKNSFLENSEKFLEKRFSFLKDTPFSDFHVLDPRNVPRSDAQLATYGDVQVMNMVTHFESVFSEEEVTNIPRQWPALKARLKYRQRQPPKEVISDLLTENHPDVKDVLVLVYIMVTLSPSSAAVERGFSLMNLVKTYRKSQMTNETLGSLMRVSHITTTVAEFDPEPAIQKWKTSAQTKRYVKAAPKPAAVNSNLPVPVAPQLGVRRTSGVLPHSSGDSCSEQPP</sequence>
<organism evidence="1 2">
    <name type="scientific">Chaenocephalus aceratus</name>
    <name type="common">Blackfin icefish</name>
    <name type="synonym">Chaenichthys aceratus</name>
    <dbReference type="NCBI Taxonomy" id="36190"/>
    <lineage>
        <taxon>Eukaryota</taxon>
        <taxon>Metazoa</taxon>
        <taxon>Chordata</taxon>
        <taxon>Craniata</taxon>
        <taxon>Vertebrata</taxon>
        <taxon>Euteleostomi</taxon>
        <taxon>Actinopterygii</taxon>
        <taxon>Neopterygii</taxon>
        <taxon>Teleostei</taxon>
        <taxon>Neoteleostei</taxon>
        <taxon>Acanthomorphata</taxon>
        <taxon>Eupercaria</taxon>
        <taxon>Perciformes</taxon>
        <taxon>Notothenioidei</taxon>
        <taxon>Channichthyidae</taxon>
        <taxon>Chaenocephalus</taxon>
    </lineage>
</organism>
<keyword evidence="2" id="KW-1185">Reference proteome</keyword>
<gene>
    <name evidence="1" type="ORF">KUCAC02_000887</name>
</gene>
<dbReference type="Proteomes" id="UP001057452">
    <property type="component" value="Chromosome 2"/>
</dbReference>
<proteinExistence type="predicted"/>
<protein>
    <submittedName>
        <fullName evidence="1">Uncharacterized protein</fullName>
    </submittedName>
</protein>
<dbReference type="EMBL" id="CM043786">
    <property type="protein sequence ID" value="KAI4831340.1"/>
    <property type="molecule type" value="Genomic_DNA"/>
</dbReference>
<evidence type="ECO:0000313" key="1">
    <source>
        <dbReference type="EMBL" id="KAI4831340.1"/>
    </source>
</evidence>
<reference evidence="1" key="1">
    <citation type="submission" date="2022-05" db="EMBL/GenBank/DDBJ databases">
        <title>Chromosome-level genome of Chaenocephalus aceratus.</title>
        <authorList>
            <person name="Park H."/>
        </authorList>
    </citation>
    <scope>NUCLEOTIDE SEQUENCE</scope>
    <source>
        <strain evidence="1">KU_202001</strain>
    </source>
</reference>